<dbReference type="OrthoDB" id="2375545at2759"/>
<name>A0A1Y1IVB5_KLENI</name>
<evidence type="ECO:0000256" key="1">
    <source>
        <dbReference type="ARBA" id="ARBA00022801"/>
    </source>
</evidence>
<feature type="non-terminal residue" evidence="2">
    <location>
        <position position="1"/>
    </location>
</feature>
<dbReference type="Gene3D" id="3.40.50.300">
    <property type="entry name" value="P-loop containing nucleotide triphosphate hydrolases"/>
    <property type="match status" value="1"/>
</dbReference>
<dbReference type="InterPro" id="IPR051620">
    <property type="entry name" value="ORF904-like_C"/>
</dbReference>
<dbReference type="InterPro" id="IPR027417">
    <property type="entry name" value="P-loop_NTPase"/>
</dbReference>
<protein>
    <submittedName>
        <fullName evidence="2">Uncharacterized protein</fullName>
    </submittedName>
</protein>
<proteinExistence type="predicted"/>
<dbReference type="Proteomes" id="UP000054558">
    <property type="component" value="Unassembled WGS sequence"/>
</dbReference>
<reference evidence="2 3" key="1">
    <citation type="journal article" date="2014" name="Nat. Commun.">
        <title>Klebsormidium flaccidum genome reveals primary factors for plant terrestrial adaptation.</title>
        <authorList>
            <person name="Hori K."/>
            <person name="Maruyama F."/>
            <person name="Fujisawa T."/>
            <person name="Togashi T."/>
            <person name="Yamamoto N."/>
            <person name="Seo M."/>
            <person name="Sato S."/>
            <person name="Yamada T."/>
            <person name="Mori H."/>
            <person name="Tajima N."/>
            <person name="Moriyama T."/>
            <person name="Ikeuchi M."/>
            <person name="Watanabe M."/>
            <person name="Wada H."/>
            <person name="Kobayashi K."/>
            <person name="Saito M."/>
            <person name="Masuda T."/>
            <person name="Sasaki-Sekimoto Y."/>
            <person name="Mashiguchi K."/>
            <person name="Awai K."/>
            <person name="Shimojima M."/>
            <person name="Masuda S."/>
            <person name="Iwai M."/>
            <person name="Nobusawa T."/>
            <person name="Narise T."/>
            <person name="Kondo S."/>
            <person name="Saito H."/>
            <person name="Sato R."/>
            <person name="Murakawa M."/>
            <person name="Ihara Y."/>
            <person name="Oshima-Yamada Y."/>
            <person name="Ohtaka K."/>
            <person name="Satoh M."/>
            <person name="Sonobe K."/>
            <person name="Ishii M."/>
            <person name="Ohtani R."/>
            <person name="Kanamori-Sato M."/>
            <person name="Honoki R."/>
            <person name="Miyazaki D."/>
            <person name="Mochizuki H."/>
            <person name="Umetsu J."/>
            <person name="Higashi K."/>
            <person name="Shibata D."/>
            <person name="Kamiya Y."/>
            <person name="Sato N."/>
            <person name="Nakamura Y."/>
            <person name="Tabata S."/>
            <person name="Ida S."/>
            <person name="Kurokawa K."/>
            <person name="Ohta H."/>
        </authorList>
    </citation>
    <scope>NUCLEOTIDE SEQUENCE [LARGE SCALE GENOMIC DNA]</scope>
    <source>
        <strain evidence="2 3">NIES-2285</strain>
    </source>
</reference>
<accession>A0A1Y1IVB5</accession>
<dbReference type="GO" id="GO:0016787">
    <property type="term" value="F:hydrolase activity"/>
    <property type="evidence" value="ECO:0007669"/>
    <property type="project" value="UniProtKB-KW"/>
</dbReference>
<dbReference type="PANTHER" id="PTHR35372:SF2">
    <property type="entry name" value="SF3 HELICASE DOMAIN-CONTAINING PROTEIN"/>
    <property type="match status" value="1"/>
</dbReference>
<dbReference type="STRING" id="105231.A0A1Y1IVB5"/>
<dbReference type="PANTHER" id="PTHR35372">
    <property type="entry name" value="ATP BINDING PROTEIN-RELATED"/>
    <property type="match status" value="1"/>
</dbReference>
<dbReference type="AlphaFoldDB" id="A0A1Y1IVB5"/>
<dbReference type="EMBL" id="DF238395">
    <property type="protein sequence ID" value="GAQ93331.1"/>
    <property type="molecule type" value="Genomic_DNA"/>
</dbReference>
<evidence type="ECO:0000313" key="3">
    <source>
        <dbReference type="Proteomes" id="UP000054558"/>
    </source>
</evidence>
<sequence>LKGVRVAVCEEASNSDTLNEAALKKLVGTEVITSRELYKAFVTFETTQLHILCTNELPAPESSWTIALQRRITMAYFMKRYFASIEDGYDPDNPLHGRADPTLMTKLSDPVNQAACLVFLVQGAVSYFRDGQKLLEMPSRSRDIMNSYQLSTDPFLAFLDNSCVVGDFFVGSRELLDEYNNGNRKVDGKEVGRLVKIDASQLKRMMQLRGFEEPNKARCLGFPEFGSTRGYKGLRLKTDGELEDDAE</sequence>
<keyword evidence="1" id="KW-0378">Hydrolase</keyword>
<gene>
    <name evidence="2" type="ORF">KFL_014460010</name>
</gene>
<evidence type="ECO:0000313" key="2">
    <source>
        <dbReference type="EMBL" id="GAQ93331.1"/>
    </source>
</evidence>
<dbReference type="OMA" id="CLGFPEF"/>
<organism evidence="2 3">
    <name type="scientific">Klebsormidium nitens</name>
    <name type="common">Green alga</name>
    <name type="synonym">Ulothrix nitens</name>
    <dbReference type="NCBI Taxonomy" id="105231"/>
    <lineage>
        <taxon>Eukaryota</taxon>
        <taxon>Viridiplantae</taxon>
        <taxon>Streptophyta</taxon>
        <taxon>Klebsormidiophyceae</taxon>
        <taxon>Klebsormidiales</taxon>
        <taxon>Klebsormidiaceae</taxon>
        <taxon>Klebsormidium</taxon>
    </lineage>
</organism>
<keyword evidence="3" id="KW-1185">Reference proteome</keyword>